<comment type="caution">
    <text evidence="4">The sequence shown here is derived from an EMBL/GenBank/DDBJ whole genome shotgun (WGS) entry which is preliminary data.</text>
</comment>
<dbReference type="AlphaFoldDB" id="A0AAQ4FN77"/>
<evidence type="ECO:0000256" key="1">
    <source>
        <dbReference type="ARBA" id="ARBA00007357"/>
    </source>
</evidence>
<dbReference type="Proteomes" id="UP001321473">
    <property type="component" value="Unassembled WGS sequence"/>
</dbReference>
<sequence length="643" mass="71947">MASTSIVIAFFVFVALAFATRPPEPGQRLERCDTPACRGFAQLLAASVDTAKEPCDNFYRFVCGKRKSSHSVYEEQLSYFFEDLATVLRDTRALTDEQTVSGKAASLYASCESVLVGGNEDLDGFREVLRGAQLVWPMLDIAPDLLATTFRIKKHFDITSLLKITRLARAARTYSEAWQFLLEPGDIFGLTRRRNVAHANSKFYSVVVSAVAGPNASAEPPLSYNDIAGIEEDLLDAVTPLFSKKPVESPWTDIGNLSVMMPYFGEQRWRDFFANHFGASDGTVVINVTNVDYVSAYDNLTQKWNESTMVWCTSWLAVAEMAPYMSKNIALHRFIDEATVDSAPRHCLELSERILGAAVFSSFVNKTFVVEVVEDIRRATVALLAPFQDKNVKSAWLVSPSVYEVVNASEFFWMLQQVDAYQRELDASLVDRNGTDSIARNWVSAVRLRDRIVDGGAFFVRTAYLEDVYEESSYSFFSSRSSSIRLPLYASMLPIYEYGLTEGIKLGTLGVLFAQAVFMALLARIGPDNTSASNDRLRCFSGPSGNGTYSREYDRAVPLEMLEEFLERVLPSTRGSQLDLPPRFEETQTFFLSMCYLLCNPDVGGAKFERACNEAVRHSRLFSKAFNCSLGTNMNPPDKCEFF</sequence>
<dbReference type="Gene3D" id="1.10.1380.10">
    <property type="entry name" value="Neutral endopeptidase , domain2"/>
    <property type="match status" value="1"/>
</dbReference>
<keyword evidence="5" id="KW-1185">Reference proteome</keyword>
<dbReference type="Gene3D" id="3.40.390.10">
    <property type="entry name" value="Collagenase (Catalytic Domain)"/>
    <property type="match status" value="2"/>
</dbReference>
<accession>A0AAQ4FN77</accession>
<dbReference type="InterPro" id="IPR000718">
    <property type="entry name" value="Peptidase_M13"/>
</dbReference>
<evidence type="ECO:0000259" key="3">
    <source>
        <dbReference type="Pfam" id="PF05649"/>
    </source>
</evidence>
<organism evidence="4 5">
    <name type="scientific">Amblyomma americanum</name>
    <name type="common">Lone star tick</name>
    <dbReference type="NCBI Taxonomy" id="6943"/>
    <lineage>
        <taxon>Eukaryota</taxon>
        <taxon>Metazoa</taxon>
        <taxon>Ecdysozoa</taxon>
        <taxon>Arthropoda</taxon>
        <taxon>Chelicerata</taxon>
        <taxon>Arachnida</taxon>
        <taxon>Acari</taxon>
        <taxon>Parasitiformes</taxon>
        <taxon>Ixodida</taxon>
        <taxon>Ixodoidea</taxon>
        <taxon>Ixodidae</taxon>
        <taxon>Amblyomminae</taxon>
        <taxon>Amblyomma</taxon>
    </lineage>
</organism>
<dbReference type="Pfam" id="PF05649">
    <property type="entry name" value="Peptidase_M13_N"/>
    <property type="match status" value="1"/>
</dbReference>
<dbReference type="PROSITE" id="PS51885">
    <property type="entry name" value="NEPRILYSIN"/>
    <property type="match status" value="1"/>
</dbReference>
<comment type="similarity">
    <text evidence="1">Belongs to the peptidase M13 family.</text>
</comment>
<feature type="signal peptide" evidence="2">
    <location>
        <begin position="1"/>
        <end position="19"/>
    </location>
</feature>
<dbReference type="GO" id="GO:0005886">
    <property type="term" value="C:plasma membrane"/>
    <property type="evidence" value="ECO:0007669"/>
    <property type="project" value="TreeGrafter"/>
</dbReference>
<gene>
    <name evidence="4" type="ORF">V5799_022045</name>
</gene>
<name>A0AAQ4FN77_AMBAM</name>
<keyword evidence="2" id="KW-0732">Signal</keyword>
<dbReference type="PANTHER" id="PTHR11733:SF241">
    <property type="entry name" value="GH26575P-RELATED"/>
    <property type="match status" value="1"/>
</dbReference>
<dbReference type="GO" id="GO:0004222">
    <property type="term" value="F:metalloendopeptidase activity"/>
    <property type="evidence" value="ECO:0007669"/>
    <property type="project" value="InterPro"/>
</dbReference>
<dbReference type="InterPro" id="IPR024079">
    <property type="entry name" value="MetalloPept_cat_dom_sf"/>
</dbReference>
<feature type="chain" id="PRO_5042924460" description="Peptidase M13 N-terminal domain-containing protein" evidence="2">
    <location>
        <begin position="20"/>
        <end position="643"/>
    </location>
</feature>
<dbReference type="EMBL" id="JARKHS020001085">
    <property type="protein sequence ID" value="KAK8788175.1"/>
    <property type="molecule type" value="Genomic_DNA"/>
</dbReference>
<evidence type="ECO:0000256" key="2">
    <source>
        <dbReference type="SAM" id="SignalP"/>
    </source>
</evidence>
<dbReference type="GO" id="GO:0016485">
    <property type="term" value="P:protein processing"/>
    <property type="evidence" value="ECO:0007669"/>
    <property type="project" value="TreeGrafter"/>
</dbReference>
<proteinExistence type="inferred from homology"/>
<dbReference type="SUPFAM" id="SSF55486">
    <property type="entry name" value="Metalloproteases ('zincins'), catalytic domain"/>
    <property type="match status" value="1"/>
</dbReference>
<feature type="domain" description="Peptidase M13 N-terminal" evidence="3">
    <location>
        <begin position="54"/>
        <end position="379"/>
    </location>
</feature>
<reference evidence="4 5" key="1">
    <citation type="journal article" date="2023" name="Arcadia Sci">
        <title>De novo assembly of a long-read Amblyomma americanum tick genome.</title>
        <authorList>
            <person name="Chou S."/>
            <person name="Poskanzer K.E."/>
            <person name="Rollins M."/>
            <person name="Thuy-Boun P.S."/>
        </authorList>
    </citation>
    <scope>NUCLEOTIDE SEQUENCE [LARGE SCALE GENOMIC DNA]</scope>
    <source>
        <strain evidence="4">F_SG_1</strain>
        <tissue evidence="4">Salivary glands</tissue>
    </source>
</reference>
<protein>
    <recommendedName>
        <fullName evidence="3">Peptidase M13 N-terminal domain-containing protein</fullName>
    </recommendedName>
</protein>
<dbReference type="PANTHER" id="PTHR11733">
    <property type="entry name" value="ZINC METALLOPROTEASE FAMILY M13 NEPRILYSIN-RELATED"/>
    <property type="match status" value="1"/>
</dbReference>
<dbReference type="InterPro" id="IPR042089">
    <property type="entry name" value="Peptidase_M13_dom_2"/>
</dbReference>
<evidence type="ECO:0000313" key="4">
    <source>
        <dbReference type="EMBL" id="KAK8788175.1"/>
    </source>
</evidence>
<dbReference type="InterPro" id="IPR008753">
    <property type="entry name" value="Peptidase_M13_N"/>
</dbReference>
<evidence type="ECO:0000313" key="5">
    <source>
        <dbReference type="Proteomes" id="UP001321473"/>
    </source>
</evidence>